<dbReference type="CDD" id="cd10951">
    <property type="entry name" value="CE4_ClCDA_like"/>
    <property type="match status" value="1"/>
</dbReference>
<keyword evidence="2" id="KW-0479">Metal-binding</keyword>
<dbReference type="PANTHER" id="PTHR46471:SF2">
    <property type="entry name" value="CHITIN DEACETYLASE-RELATED"/>
    <property type="match status" value="1"/>
</dbReference>
<comment type="caution">
    <text evidence="8">The sequence shown here is derived from an EMBL/GenBank/DDBJ whole genome shotgun (WGS) entry which is preliminary data.</text>
</comment>
<dbReference type="InterPro" id="IPR011330">
    <property type="entry name" value="Glyco_hydro/deAcase_b/a-brl"/>
</dbReference>
<comment type="cofactor">
    <cofactor evidence="1">
        <name>Co(2+)</name>
        <dbReference type="ChEBI" id="CHEBI:48828"/>
    </cofactor>
</comment>
<dbReference type="PANTHER" id="PTHR46471">
    <property type="entry name" value="CHITIN DEACETYLASE"/>
    <property type="match status" value="1"/>
</dbReference>
<evidence type="ECO:0000256" key="3">
    <source>
        <dbReference type="ARBA" id="ARBA00022729"/>
    </source>
</evidence>
<evidence type="ECO:0000256" key="4">
    <source>
        <dbReference type="ARBA" id="ARBA00022801"/>
    </source>
</evidence>
<dbReference type="AlphaFoldDB" id="A0A9P6UMJ5"/>
<reference evidence="8" key="1">
    <citation type="journal article" date="2020" name="Fungal Divers.">
        <title>Resolving the Mortierellaceae phylogeny through synthesis of multi-gene phylogenetics and phylogenomics.</title>
        <authorList>
            <person name="Vandepol N."/>
            <person name="Liber J."/>
            <person name="Desiro A."/>
            <person name="Na H."/>
            <person name="Kennedy M."/>
            <person name="Barry K."/>
            <person name="Grigoriev I.V."/>
            <person name="Miller A.N."/>
            <person name="O'Donnell K."/>
            <person name="Stajich J.E."/>
            <person name="Bonito G."/>
        </authorList>
    </citation>
    <scope>NUCLEOTIDE SEQUENCE</scope>
    <source>
        <strain evidence="8">NVP60</strain>
    </source>
</reference>
<organism evidence="8 9">
    <name type="scientific">Linnemannia gamsii</name>
    <dbReference type="NCBI Taxonomy" id="64522"/>
    <lineage>
        <taxon>Eukaryota</taxon>
        <taxon>Fungi</taxon>
        <taxon>Fungi incertae sedis</taxon>
        <taxon>Mucoromycota</taxon>
        <taxon>Mortierellomycotina</taxon>
        <taxon>Mortierellomycetes</taxon>
        <taxon>Mortierellales</taxon>
        <taxon>Mortierellaceae</taxon>
        <taxon>Linnemannia</taxon>
    </lineage>
</organism>
<name>A0A9P6UMJ5_9FUNG</name>
<dbReference type="Pfam" id="PF01522">
    <property type="entry name" value="Polysacc_deac_1"/>
    <property type="match status" value="1"/>
</dbReference>
<dbReference type="EMBL" id="JAAAIN010000710">
    <property type="protein sequence ID" value="KAG0311492.1"/>
    <property type="molecule type" value="Genomic_DNA"/>
</dbReference>
<dbReference type="GO" id="GO:0046872">
    <property type="term" value="F:metal ion binding"/>
    <property type="evidence" value="ECO:0007669"/>
    <property type="project" value="UniProtKB-KW"/>
</dbReference>
<protein>
    <recommendedName>
        <fullName evidence="7">NodB homology domain-containing protein</fullName>
    </recommendedName>
</protein>
<evidence type="ECO:0000256" key="2">
    <source>
        <dbReference type="ARBA" id="ARBA00022723"/>
    </source>
</evidence>
<keyword evidence="3 6" id="KW-0732">Signal</keyword>
<dbReference type="OrthoDB" id="407355at2759"/>
<dbReference type="InterPro" id="IPR002509">
    <property type="entry name" value="NODB_dom"/>
</dbReference>
<dbReference type="GO" id="GO:0005975">
    <property type="term" value="P:carbohydrate metabolic process"/>
    <property type="evidence" value="ECO:0007669"/>
    <property type="project" value="InterPro"/>
</dbReference>
<evidence type="ECO:0000259" key="7">
    <source>
        <dbReference type="PROSITE" id="PS51677"/>
    </source>
</evidence>
<dbReference type="SUPFAM" id="SSF88713">
    <property type="entry name" value="Glycoside hydrolase/deacetylase"/>
    <property type="match status" value="1"/>
</dbReference>
<feature type="chain" id="PRO_5040410874" description="NodB homology domain-containing protein" evidence="6">
    <location>
        <begin position="22"/>
        <end position="252"/>
    </location>
</feature>
<keyword evidence="4" id="KW-0378">Hydrolase</keyword>
<dbReference type="GO" id="GO:0016810">
    <property type="term" value="F:hydrolase activity, acting on carbon-nitrogen (but not peptide) bonds"/>
    <property type="evidence" value="ECO:0007669"/>
    <property type="project" value="InterPro"/>
</dbReference>
<sequence>MAPIARLAMAVLLFSATFINAAPTATTVDNDAHIAGFSRAVSQAAPGVKLVYKCTVPNTMAITFDDGPFEYTADLVKLFNKKKAKATFFINGSNNGKITDYAAAVKQAYLDGHQIASHTWDHGDLATMNAEQITAEMTKLDVAIKKIIGVSPTYMRPPYGSINDLVTKTIGAKYTIGGGGDVDDYKKSLKVYTDKVKKANGKPGEIVLQHETIKLTAQELAPRAIDYAQKMGWKLVTVGECLGKSKDTWYRK</sequence>
<evidence type="ECO:0000256" key="1">
    <source>
        <dbReference type="ARBA" id="ARBA00001941"/>
    </source>
</evidence>
<dbReference type="Proteomes" id="UP000823405">
    <property type="component" value="Unassembled WGS sequence"/>
</dbReference>
<keyword evidence="9" id="KW-1185">Reference proteome</keyword>
<dbReference type="PROSITE" id="PS51677">
    <property type="entry name" value="NODB"/>
    <property type="match status" value="1"/>
</dbReference>
<evidence type="ECO:0000256" key="6">
    <source>
        <dbReference type="SAM" id="SignalP"/>
    </source>
</evidence>
<accession>A0A9P6UMJ5</accession>
<feature type="domain" description="NodB homology" evidence="7">
    <location>
        <begin position="58"/>
        <end position="236"/>
    </location>
</feature>
<keyword evidence="5" id="KW-0119">Carbohydrate metabolism</keyword>
<feature type="signal peptide" evidence="6">
    <location>
        <begin position="1"/>
        <end position="21"/>
    </location>
</feature>
<evidence type="ECO:0000256" key="5">
    <source>
        <dbReference type="ARBA" id="ARBA00023277"/>
    </source>
</evidence>
<evidence type="ECO:0000313" key="9">
    <source>
        <dbReference type="Proteomes" id="UP000823405"/>
    </source>
</evidence>
<gene>
    <name evidence="8" type="ORF">BGZ97_011847</name>
</gene>
<evidence type="ECO:0000313" key="8">
    <source>
        <dbReference type="EMBL" id="KAG0311492.1"/>
    </source>
</evidence>
<dbReference type="Gene3D" id="3.20.20.370">
    <property type="entry name" value="Glycoside hydrolase/deacetylase"/>
    <property type="match status" value="1"/>
</dbReference>
<proteinExistence type="predicted"/>